<evidence type="ECO:0000313" key="2">
    <source>
        <dbReference type="Proteomes" id="UP000653411"/>
    </source>
</evidence>
<dbReference type="EMBL" id="BMML01000020">
    <property type="protein sequence ID" value="GGN32409.1"/>
    <property type="molecule type" value="Genomic_DNA"/>
</dbReference>
<reference evidence="1" key="2">
    <citation type="submission" date="2020-09" db="EMBL/GenBank/DDBJ databases">
        <authorList>
            <person name="Sun Q."/>
            <person name="Zhou Y."/>
        </authorList>
    </citation>
    <scope>NUCLEOTIDE SEQUENCE</scope>
    <source>
        <strain evidence="1">CGMCC 4.7110</strain>
    </source>
</reference>
<sequence>MVNFLLQRTAPLPIDEAWRRLTDWSRHADVVPLTRISVLTDPPTHEGTVFVARSGFGPLSFDDPMEVTVWEPPRDGGSGRCRLVKHGRVVLGWAELEVHPGPGGRTRVVWHEELRIRGLPSLFDPLVRRTSRAVFGRAVNSLLRRP</sequence>
<comment type="caution">
    <text evidence="1">The sequence shown here is derived from an EMBL/GenBank/DDBJ whole genome shotgun (WGS) entry which is preliminary data.</text>
</comment>
<keyword evidence="2" id="KW-1185">Reference proteome</keyword>
<accession>A0A917XJN2</accession>
<dbReference type="RefSeq" id="WP_189266981.1">
    <property type="nucleotide sequence ID" value="NZ_BMML01000020.1"/>
</dbReference>
<dbReference type="AlphaFoldDB" id="A0A917XJN2"/>
<proteinExistence type="predicted"/>
<evidence type="ECO:0000313" key="1">
    <source>
        <dbReference type="EMBL" id="GGN32409.1"/>
    </source>
</evidence>
<name>A0A917XJN2_9ACTN</name>
<organism evidence="1 2">
    <name type="scientific">Streptomyces fuscichromogenes</name>
    <dbReference type="NCBI Taxonomy" id="1324013"/>
    <lineage>
        <taxon>Bacteria</taxon>
        <taxon>Bacillati</taxon>
        <taxon>Actinomycetota</taxon>
        <taxon>Actinomycetes</taxon>
        <taxon>Kitasatosporales</taxon>
        <taxon>Streptomycetaceae</taxon>
        <taxon>Streptomyces</taxon>
    </lineage>
</organism>
<dbReference type="CDD" id="cd07812">
    <property type="entry name" value="SRPBCC"/>
    <property type="match status" value="1"/>
</dbReference>
<dbReference type="InterPro" id="IPR023393">
    <property type="entry name" value="START-like_dom_sf"/>
</dbReference>
<dbReference type="SUPFAM" id="SSF55961">
    <property type="entry name" value="Bet v1-like"/>
    <property type="match status" value="1"/>
</dbReference>
<dbReference type="Pfam" id="PF10604">
    <property type="entry name" value="Polyketide_cyc2"/>
    <property type="match status" value="1"/>
</dbReference>
<dbReference type="Proteomes" id="UP000653411">
    <property type="component" value="Unassembled WGS sequence"/>
</dbReference>
<evidence type="ECO:0008006" key="3">
    <source>
        <dbReference type="Google" id="ProtNLM"/>
    </source>
</evidence>
<gene>
    <name evidence="1" type="ORF">GCM10011578_071020</name>
</gene>
<dbReference type="Gene3D" id="3.30.530.20">
    <property type="match status" value="1"/>
</dbReference>
<protein>
    <recommendedName>
        <fullName evidence="3">Immediate-early protein 2</fullName>
    </recommendedName>
</protein>
<dbReference type="InterPro" id="IPR019587">
    <property type="entry name" value="Polyketide_cyclase/dehydratase"/>
</dbReference>
<reference evidence="1" key="1">
    <citation type="journal article" date="2014" name="Int. J. Syst. Evol. Microbiol.">
        <title>Complete genome sequence of Corynebacterium casei LMG S-19264T (=DSM 44701T), isolated from a smear-ripened cheese.</title>
        <authorList>
            <consortium name="US DOE Joint Genome Institute (JGI-PGF)"/>
            <person name="Walter F."/>
            <person name="Albersmeier A."/>
            <person name="Kalinowski J."/>
            <person name="Ruckert C."/>
        </authorList>
    </citation>
    <scope>NUCLEOTIDE SEQUENCE</scope>
    <source>
        <strain evidence="1">CGMCC 4.7110</strain>
    </source>
</reference>